<name>A0A9P1N8X4_9PELO</name>
<evidence type="ECO:0000313" key="2">
    <source>
        <dbReference type="EMBL" id="CAI5452157.1"/>
    </source>
</evidence>
<gene>
    <name evidence="2" type="ORF">CAMP_LOCUS14794</name>
</gene>
<dbReference type="Proteomes" id="UP001152747">
    <property type="component" value="Unassembled WGS sequence"/>
</dbReference>
<keyword evidence="3" id="KW-1185">Reference proteome</keyword>
<dbReference type="PANTHER" id="PTHR45908:SF1">
    <property type="entry name" value="FUNGAL LIPASE-LIKE DOMAIN-CONTAINING PROTEIN-RELATED"/>
    <property type="match status" value="1"/>
</dbReference>
<dbReference type="CDD" id="cd00519">
    <property type="entry name" value="Lipase_3"/>
    <property type="match status" value="1"/>
</dbReference>
<dbReference type="PANTHER" id="PTHR45908">
    <property type="entry name" value="PROTEIN CBG11750-RELATED"/>
    <property type="match status" value="1"/>
</dbReference>
<organism evidence="2 3">
    <name type="scientific">Caenorhabditis angaria</name>
    <dbReference type="NCBI Taxonomy" id="860376"/>
    <lineage>
        <taxon>Eukaryota</taxon>
        <taxon>Metazoa</taxon>
        <taxon>Ecdysozoa</taxon>
        <taxon>Nematoda</taxon>
        <taxon>Chromadorea</taxon>
        <taxon>Rhabditida</taxon>
        <taxon>Rhabditina</taxon>
        <taxon>Rhabditomorpha</taxon>
        <taxon>Rhabditoidea</taxon>
        <taxon>Rhabditidae</taxon>
        <taxon>Peloderinae</taxon>
        <taxon>Caenorhabditis</taxon>
    </lineage>
</organism>
<accession>A0A9P1N8X4</accession>
<dbReference type="Gene3D" id="3.40.50.1820">
    <property type="entry name" value="alpha/beta hydrolase"/>
    <property type="match status" value="1"/>
</dbReference>
<dbReference type="GO" id="GO:0006629">
    <property type="term" value="P:lipid metabolic process"/>
    <property type="evidence" value="ECO:0007669"/>
    <property type="project" value="InterPro"/>
</dbReference>
<reference evidence="2" key="1">
    <citation type="submission" date="2022-11" db="EMBL/GenBank/DDBJ databases">
        <authorList>
            <person name="Kikuchi T."/>
        </authorList>
    </citation>
    <scope>NUCLEOTIDE SEQUENCE</scope>
    <source>
        <strain evidence="2">PS1010</strain>
    </source>
</reference>
<dbReference type="Pfam" id="PF01764">
    <property type="entry name" value="Lipase_3"/>
    <property type="match status" value="1"/>
</dbReference>
<protein>
    <recommendedName>
        <fullName evidence="1">Fungal lipase-type domain-containing protein</fullName>
    </recommendedName>
</protein>
<sequence>MLLFLIFPTVTLALFGPQDSVYNETEAKLLLNLSAAAYSTDPTPCIQRTFPSNENTQVATSFSVKCDFVGNPCAGYVTVSTVLQQITVVFRGTKTNSQLILEGWATTQPSSDFYGLGLVNRYFKTGHDKTWDYVQGVLNNTQYANYDVYVTGHSLGGALAALAAPRIVSSGLRQRNQVKVTTFGEPRVGNLVFSKNYDQLLPYSFRVVHSTDIVPHLPGCVKDLSYVPPEGSDGSMPCDPVSTNGGYHHALEIWYPMNMTTGSPYNVCTGSPHDEDFTCSDAAKVYFNDTTLAIWNHRNYFAVEVPDFGKGGCNPTMTFEGPPTTQGIKGLVSSLFGRK</sequence>
<dbReference type="EMBL" id="CANHGI010000005">
    <property type="protein sequence ID" value="CAI5452157.1"/>
    <property type="molecule type" value="Genomic_DNA"/>
</dbReference>
<dbReference type="OrthoDB" id="438440at2759"/>
<proteinExistence type="predicted"/>
<evidence type="ECO:0000313" key="3">
    <source>
        <dbReference type="Proteomes" id="UP001152747"/>
    </source>
</evidence>
<dbReference type="InterPro" id="IPR029058">
    <property type="entry name" value="AB_hydrolase_fold"/>
</dbReference>
<evidence type="ECO:0000259" key="1">
    <source>
        <dbReference type="Pfam" id="PF01764"/>
    </source>
</evidence>
<dbReference type="InterPro" id="IPR002921">
    <property type="entry name" value="Fungal_lipase-type"/>
</dbReference>
<dbReference type="AlphaFoldDB" id="A0A9P1N8X4"/>
<comment type="caution">
    <text evidence="2">The sequence shown here is derived from an EMBL/GenBank/DDBJ whole genome shotgun (WGS) entry which is preliminary data.</text>
</comment>
<feature type="domain" description="Fungal lipase-type" evidence="1">
    <location>
        <begin position="88"/>
        <end position="221"/>
    </location>
</feature>
<dbReference type="SUPFAM" id="SSF53474">
    <property type="entry name" value="alpha/beta-Hydrolases"/>
    <property type="match status" value="1"/>
</dbReference>